<evidence type="ECO:0000256" key="5">
    <source>
        <dbReference type="SAM" id="SignalP"/>
    </source>
</evidence>
<dbReference type="Pfam" id="PF00059">
    <property type="entry name" value="Lectin_C"/>
    <property type="match status" value="1"/>
</dbReference>
<dbReference type="Gene3D" id="3.10.100.10">
    <property type="entry name" value="Mannose-Binding Protein A, subunit A"/>
    <property type="match status" value="1"/>
</dbReference>
<dbReference type="FunFam" id="3.10.100.10:FF:000190">
    <property type="match status" value="1"/>
</dbReference>
<evidence type="ECO:0000256" key="1">
    <source>
        <dbReference type="ARBA" id="ARBA00005964"/>
    </source>
</evidence>
<evidence type="ECO:0000313" key="7">
    <source>
        <dbReference type="EMBL" id="EEN47558.1"/>
    </source>
</evidence>
<evidence type="ECO:0000259" key="6">
    <source>
        <dbReference type="PROSITE" id="PS50041"/>
    </source>
</evidence>
<organism>
    <name type="scientific">Branchiostoma floridae</name>
    <name type="common">Florida lancelet</name>
    <name type="synonym">Amphioxus</name>
    <dbReference type="NCBI Taxonomy" id="7739"/>
    <lineage>
        <taxon>Eukaryota</taxon>
        <taxon>Metazoa</taxon>
        <taxon>Chordata</taxon>
        <taxon>Cephalochordata</taxon>
        <taxon>Leptocardii</taxon>
        <taxon>Amphioxiformes</taxon>
        <taxon>Branchiostomatidae</taxon>
        <taxon>Branchiostoma</taxon>
    </lineage>
</organism>
<dbReference type="InterPro" id="IPR016186">
    <property type="entry name" value="C-type_lectin-like/link_sf"/>
</dbReference>
<protein>
    <recommendedName>
        <fullName evidence="6">C-type lectin domain-containing protein</fullName>
    </recommendedName>
</protein>
<dbReference type="PROSITE" id="PS00615">
    <property type="entry name" value="C_TYPE_LECTIN_1"/>
    <property type="match status" value="1"/>
</dbReference>
<dbReference type="Pfam" id="PF00135">
    <property type="entry name" value="COesterase"/>
    <property type="match status" value="2"/>
</dbReference>
<feature type="compositionally biased region" description="Low complexity" evidence="4">
    <location>
        <begin position="755"/>
        <end position="769"/>
    </location>
</feature>
<dbReference type="PROSITE" id="PS50041">
    <property type="entry name" value="C_TYPE_LECTIN_2"/>
    <property type="match status" value="1"/>
</dbReference>
<dbReference type="Gene3D" id="3.40.50.1820">
    <property type="entry name" value="alpha/beta hydrolase"/>
    <property type="match status" value="2"/>
</dbReference>
<feature type="compositionally biased region" description="Polar residues" evidence="4">
    <location>
        <begin position="1304"/>
        <end position="1323"/>
    </location>
</feature>
<dbReference type="InterPro" id="IPR002018">
    <property type="entry name" value="CarbesteraseB"/>
</dbReference>
<reference evidence="7" key="1">
    <citation type="journal article" date="2008" name="Nature">
        <title>The amphioxus genome and the evolution of the chordate karyotype.</title>
        <authorList>
            <consortium name="US DOE Joint Genome Institute (JGI-PGF)"/>
            <person name="Putnam N.H."/>
            <person name="Butts T."/>
            <person name="Ferrier D.E.K."/>
            <person name="Furlong R.F."/>
            <person name="Hellsten U."/>
            <person name="Kawashima T."/>
            <person name="Robinson-Rechavi M."/>
            <person name="Shoguchi E."/>
            <person name="Terry A."/>
            <person name="Yu J.-K."/>
            <person name="Benito-Gutierrez E.L."/>
            <person name="Dubchak I."/>
            <person name="Garcia-Fernandez J."/>
            <person name="Gibson-Brown J.J."/>
            <person name="Grigoriev I.V."/>
            <person name="Horton A.C."/>
            <person name="de Jong P.J."/>
            <person name="Jurka J."/>
            <person name="Kapitonov V.V."/>
            <person name="Kohara Y."/>
            <person name="Kuroki Y."/>
            <person name="Lindquist E."/>
            <person name="Lucas S."/>
            <person name="Osoegawa K."/>
            <person name="Pennacchio L.A."/>
            <person name="Salamov A.A."/>
            <person name="Satou Y."/>
            <person name="Sauka-Spengler T."/>
            <person name="Schmutz J."/>
            <person name="Shin-I T."/>
            <person name="Toyoda A."/>
            <person name="Bronner-Fraser M."/>
            <person name="Fujiyama A."/>
            <person name="Holland L.Z."/>
            <person name="Holland P.W.H."/>
            <person name="Satoh N."/>
            <person name="Rokhsar D.S."/>
        </authorList>
    </citation>
    <scope>NUCLEOTIDE SEQUENCE [LARGE SCALE GENOMIC DNA]</scope>
    <source>
        <strain evidence="7">S238N-H82</strain>
        <tissue evidence="7">Testes</tissue>
    </source>
</reference>
<feature type="chain" id="PRO_5007309327" description="C-type lectin domain-containing protein" evidence="5">
    <location>
        <begin position="27"/>
        <end position="1366"/>
    </location>
</feature>
<dbReference type="SMART" id="SM00034">
    <property type="entry name" value="CLECT"/>
    <property type="match status" value="1"/>
</dbReference>
<feature type="region of interest" description="Disordered" evidence="4">
    <location>
        <begin position="1303"/>
        <end position="1323"/>
    </location>
</feature>
<feature type="signal peptide" evidence="5">
    <location>
        <begin position="1"/>
        <end position="26"/>
    </location>
</feature>
<dbReference type="InterPro" id="IPR019819">
    <property type="entry name" value="Carboxylesterase_B_CS"/>
</dbReference>
<dbReference type="CDD" id="cd00037">
    <property type="entry name" value="CLECT"/>
    <property type="match status" value="1"/>
</dbReference>
<dbReference type="InterPro" id="IPR016187">
    <property type="entry name" value="CTDL_fold"/>
</dbReference>
<dbReference type="PANTHER" id="PTHR43142:SF1">
    <property type="entry name" value="CARBOXYLIC ESTER HYDROLASE"/>
    <property type="match status" value="1"/>
</dbReference>
<keyword evidence="5" id="KW-0732">Signal</keyword>
<dbReference type="InterPro" id="IPR029058">
    <property type="entry name" value="AB_hydrolase_fold"/>
</dbReference>
<dbReference type="InParanoid" id="C3ZIV7"/>
<dbReference type="SUPFAM" id="SSF53474">
    <property type="entry name" value="alpha/beta-Hydrolases"/>
    <property type="match status" value="2"/>
</dbReference>
<dbReference type="GO" id="GO:0016787">
    <property type="term" value="F:hydrolase activity"/>
    <property type="evidence" value="ECO:0007669"/>
    <property type="project" value="UniProtKB-KW"/>
</dbReference>
<comment type="similarity">
    <text evidence="1">Belongs to the type-B carboxylesterase/lipase family.</text>
</comment>
<dbReference type="SUPFAM" id="SSF56436">
    <property type="entry name" value="C-type lectin-like"/>
    <property type="match status" value="1"/>
</dbReference>
<dbReference type="eggNOG" id="KOG4297">
    <property type="taxonomic scope" value="Eukaryota"/>
</dbReference>
<dbReference type="InterPro" id="IPR001304">
    <property type="entry name" value="C-type_lectin-like"/>
</dbReference>
<dbReference type="PROSITE" id="PS00122">
    <property type="entry name" value="CARBOXYLESTERASE_B_1"/>
    <property type="match status" value="2"/>
</dbReference>
<dbReference type="eggNOG" id="KOG1516">
    <property type="taxonomic scope" value="Eukaryota"/>
</dbReference>
<dbReference type="FunFam" id="3.40.50.1820:FF:000128">
    <property type="entry name" value="Carboxylic ester hydrolase"/>
    <property type="match status" value="2"/>
</dbReference>
<dbReference type="InterPro" id="IPR018378">
    <property type="entry name" value="C-type_lectin_CS"/>
</dbReference>
<accession>C3ZIV7</accession>
<gene>
    <name evidence="7" type="ORF">BRAFLDRAFT_126746</name>
</gene>
<dbReference type="EMBL" id="GG666629">
    <property type="protein sequence ID" value="EEN47558.1"/>
    <property type="molecule type" value="Genomic_DNA"/>
</dbReference>
<keyword evidence="2" id="KW-0378">Hydrolase</keyword>
<evidence type="ECO:0000256" key="2">
    <source>
        <dbReference type="ARBA" id="ARBA00022801"/>
    </source>
</evidence>
<keyword evidence="3" id="KW-1015">Disulfide bond</keyword>
<dbReference type="PANTHER" id="PTHR43142">
    <property type="entry name" value="CARBOXYLIC ESTER HYDROLASE"/>
    <property type="match status" value="1"/>
</dbReference>
<dbReference type="ESTHER" id="brafl-c3ziv7.2">
    <property type="family name" value="Carb_B_Chordata"/>
</dbReference>
<evidence type="ECO:0000256" key="3">
    <source>
        <dbReference type="ARBA" id="ARBA00023157"/>
    </source>
</evidence>
<dbReference type="InterPro" id="IPR019826">
    <property type="entry name" value="Carboxylesterase_B_AS"/>
</dbReference>
<dbReference type="PROSITE" id="PS00941">
    <property type="entry name" value="CARBOXYLESTERASE_B_2"/>
    <property type="match status" value="2"/>
</dbReference>
<evidence type="ECO:0000256" key="4">
    <source>
        <dbReference type="SAM" id="MobiDB-lite"/>
    </source>
</evidence>
<proteinExistence type="inferred from homology"/>
<feature type="region of interest" description="Disordered" evidence="4">
    <location>
        <begin position="755"/>
        <end position="774"/>
    </location>
</feature>
<dbReference type="CDD" id="cd00312">
    <property type="entry name" value="Esterase_lipase"/>
    <property type="match status" value="1"/>
</dbReference>
<dbReference type="ESTHER" id="brafl-c3ziv7.1">
    <property type="family name" value="Carb_B_Chordata"/>
</dbReference>
<feature type="domain" description="C-type lectin" evidence="6">
    <location>
        <begin position="104"/>
        <end position="221"/>
    </location>
</feature>
<name>C3ZIV7_BRAFL</name>
<sequence length="1366" mass="151712">MVNWTCNKACLLWCISVLCWSTGVYGITAQQAAQLSRRIADMRSRIDNAAWLIANKSELLNTLARRRLPTIKPATVTTTTTATTLPVSTEKTNPVCRILSYSGFNGICYKDFAQKKSYDVAMERCAADGGQLAMPKDSEVNSFLNTLREGTGHRWFGMTDRLSEGQWVFEDGQHLALTGYSNWEPGEPNNMDRRQHCAGFWPTTPTWDDMRCVNTKGFMCQIDQDNQGGFIWITYKETNFDRYQLETRSMRQYYDITLKVANIDKITSICIPLHHLQIEIYNADAARYYRFSCPPESCRLSTDRREGNEQLLLEVDAPPVGDLRYRPPQPALPWEGVKEAVEYGSYCPQNLTFFKEQDHDFPVEFGVKLTISEDCLTVNVYTPTVAADSALPVLLWIHGGALIVGMGSPPGWESLAAHQDVVVVSFNYRLGVLGFLSTGDQSMPGNYGFLDQIRAMEWVKENIRNFGGDPERVTIFGESAGGISVSYHLLSPLSKGLFQRAISQSGTWKTYPVNPEPLAVTKMFAEKAGCEPEDTAILTACLKEKSAEDLLVSFEALGIPYLVPVVDGTFLTTDPMHLMQNGNVNTADYLLGINNHEMGWMALSTFLEGDPRVGISQEEFVKLASMLYYGNPNVDKIVETIVAEYRHPTTPDDPLAILYQFTHMNGDSLILGPTMLVAEKHADAGTRVFLYENQYRPSIHPTRPDWVGCDHADDLFMIMGLPFLEGPVEPHQYTKEDEKFSLTFMAYWANFARTGDPSDSTGSPTDSPSLPTWPQYTPGNPVYMKLDVAPITGVGLKPEKAKLWNEIIPDLAAAGASAGKNDGPVVSTLTGQVRGTTTHTTDLPDKPIYAFLGIPYAAPPVGDHRYHPPQPALPWEGVREAVEYGPYCPQNSTTYNGLDFPIKYETAGKTSEDCLTLNVFTPTVAADSALPVLLWIHGGSLYLGMGAPPGLESLAAHQDVVVVSFNYRLGVLGFLSTGDVNMPGNYGFLDQIRAMEWVKENIRNFGGDPERVTIFGESAGGESVACHLLSPLSKGLFQRAISQSGVCQTFPIPPQTIALMVGEAAGCETEDMAALVTCLKETSVGELLEVHDVLQQTVGEIPFMPVVDGHFLTAEPKELLKEGEVSMVDYLVGFNNHEFGWLFLPYLDLTAGDLRDGLSHDDFALKVMQGIEYKYPGNPNAMEIAEAIIKEYRNPTSPDDPLAILYQLTQMWGDLAVNAPTVSFADYHVAAGGRLYFYENLYRPSIYPNRPEWVGCDHCDDLFMVWGLPFIKFPEPPIDYKREDEKVSLIMMAYWANFARTGDPSDSTGGPTDSPSLPTWPQYTPDNPVYMKLDVVPITGSKFKPEKMKLWNEVIPQLAAMRKDEL</sequence>